<gene>
    <name evidence="3" type="ORF">LDBPK_230910</name>
</gene>
<dbReference type="Proteomes" id="UP000008980">
    <property type="component" value="Chromosome 23"/>
</dbReference>
<dbReference type="VEuPathDB" id="TriTrypDB:LdBPK_230910.1"/>
<name>E9BGB0_LEIDO</name>
<sequence>MSPSPSLPTPKGPRTALPHGVLHLRPLLYVRASTFPRLLFLIHAGLRYLALLPYIPIHINIYIYIYIRSPRSVHTTVDARRRHSVRAAPPPTPAAVNHPGFFFLSPPSGVRAVRLSERVYVSTQSCLLCCRVDDVKVKKEETRQKKGIMQSTPCARLAAVPDGLLRSSRSLLQHCSRHKIVIPPLSAFAGDSAGSSTVSPSSSSPYKNEYEQHRRVSSAVAPFLPAESAAELQRALQLDAFREENDETLEKVWRDSKSHLRKQQRLVEEYGVEGAVRETLQPSTTSFREQLRQRPLDRAILQEIYLGLHGRRIERKLKRGVSWEHWITKGDGTAPVFNTSSKAQQTFAFGGHIQQVRCATHPQHFPIFLKHAAVRATPAATGGSGKRDRNAKQHQKQLQHRPPPQKLPSRLHPRHSLLPEVAFIGRTSSGKSSLVNAIVNAMITPYGHLRGTTNSLRFYNVANRLMLVDCPGYGHYDPMCTPAIDAENAVRAMRAYLKACAAPGAVQRMQQHRRYGKSVAVPHQTPNGKSGRPAHMDADAAETGDNETDDDHHRGGTEPLLLHQPRNVKRVFLCASAQGLQHLDYAYCDLLEAYRVPFAVVLTKTDAAPIRFLARLTDYTRSQLVRYTQCNEILLTSSLRIAGIDKMQELLGSFAAADDPLHGATPDFSSIV</sequence>
<reference evidence="3 4" key="1">
    <citation type="journal article" date="2011" name="Genome Res.">
        <title>Whole genome sequencing of multiple Leishmania donovani clinical isolates provides insights into population structure and mechanisms of drug resistance.</title>
        <authorList>
            <person name="Downing T."/>
            <person name="Imamura H."/>
            <person name="Decuypere S."/>
            <person name="Clark T.G."/>
            <person name="Coombs G.H."/>
            <person name="Cotton J.A."/>
            <person name="Hilley J.D."/>
            <person name="de Doncker S."/>
            <person name="Maes I."/>
            <person name="Mottram J.C."/>
            <person name="Quail M.A."/>
            <person name="Rijal S."/>
            <person name="Sanders M."/>
            <person name="Schonian G."/>
            <person name="Stark O."/>
            <person name="Sundar S."/>
            <person name="Vanaerschot M."/>
            <person name="Hertz-Fowler C."/>
            <person name="Dujardin J.C."/>
            <person name="Berriman M."/>
        </authorList>
    </citation>
    <scope>NUCLEOTIDE SEQUENCE [LARGE SCALE GENOMIC DNA]</scope>
    <source>
        <strain evidence="3 4">BPK282A1</strain>
    </source>
</reference>
<dbReference type="InterPro" id="IPR027417">
    <property type="entry name" value="P-loop_NTPase"/>
</dbReference>
<dbReference type="AlphaFoldDB" id="E9BGB0"/>
<dbReference type="Pfam" id="PF01926">
    <property type="entry name" value="MMR_HSR1"/>
    <property type="match status" value="1"/>
</dbReference>
<dbReference type="OMA" id="RCATHPQ"/>
<dbReference type="RefSeq" id="XP_003860991.1">
    <property type="nucleotide sequence ID" value="XM_003860943.1"/>
</dbReference>
<dbReference type="InterPro" id="IPR006073">
    <property type="entry name" value="GTP-bd"/>
</dbReference>
<feature type="compositionally biased region" description="Acidic residues" evidence="1">
    <location>
        <begin position="539"/>
        <end position="549"/>
    </location>
</feature>
<proteinExistence type="predicted"/>
<dbReference type="PANTHER" id="PTHR11649:SF77">
    <property type="entry name" value="G DOMAIN-CONTAINING PROTEIN"/>
    <property type="match status" value="1"/>
</dbReference>
<feature type="region of interest" description="Disordered" evidence="1">
    <location>
        <begin position="378"/>
        <end position="412"/>
    </location>
</feature>
<evidence type="ECO:0000313" key="3">
    <source>
        <dbReference type="EMBL" id="CBZ34286.1"/>
    </source>
</evidence>
<accession>E9BGB0</accession>
<dbReference type="GeneID" id="13390189"/>
<evidence type="ECO:0000259" key="2">
    <source>
        <dbReference type="Pfam" id="PF01926"/>
    </source>
</evidence>
<dbReference type="KEGG" id="ldo:LDBPK_230910"/>
<dbReference type="SUPFAM" id="SSF52540">
    <property type="entry name" value="P-loop containing nucleoside triphosphate hydrolases"/>
    <property type="match status" value="1"/>
</dbReference>
<dbReference type="PANTHER" id="PTHR11649">
    <property type="entry name" value="MSS1/TRME-RELATED GTP-BINDING PROTEIN"/>
    <property type="match status" value="1"/>
</dbReference>
<evidence type="ECO:0000313" key="4">
    <source>
        <dbReference type="Proteomes" id="UP000008980"/>
    </source>
</evidence>
<organism evidence="3 4">
    <name type="scientific">Leishmania donovani</name>
    <dbReference type="NCBI Taxonomy" id="5661"/>
    <lineage>
        <taxon>Eukaryota</taxon>
        <taxon>Discoba</taxon>
        <taxon>Euglenozoa</taxon>
        <taxon>Kinetoplastea</taxon>
        <taxon>Metakinetoplastina</taxon>
        <taxon>Trypanosomatida</taxon>
        <taxon>Trypanosomatidae</taxon>
        <taxon>Leishmaniinae</taxon>
        <taxon>Leishmania</taxon>
    </lineage>
</organism>
<protein>
    <recommendedName>
        <fullName evidence="2">G domain-containing protein</fullName>
    </recommendedName>
</protein>
<dbReference type="Gene3D" id="3.40.50.300">
    <property type="entry name" value="P-loop containing nucleotide triphosphate hydrolases"/>
    <property type="match status" value="1"/>
</dbReference>
<dbReference type="GO" id="GO:0005525">
    <property type="term" value="F:GTP binding"/>
    <property type="evidence" value="ECO:0007669"/>
    <property type="project" value="InterPro"/>
</dbReference>
<feature type="domain" description="G" evidence="2">
    <location>
        <begin position="420"/>
        <end position="480"/>
    </location>
</feature>
<dbReference type="PhylomeDB" id="E9BGB0"/>
<dbReference type="EMBL" id="FR799610">
    <property type="protein sequence ID" value="CBZ34286.1"/>
    <property type="molecule type" value="Genomic_DNA"/>
</dbReference>
<feature type="region of interest" description="Disordered" evidence="1">
    <location>
        <begin position="515"/>
        <end position="559"/>
    </location>
</feature>
<reference evidence="4" key="2">
    <citation type="submission" date="2011-02" db="EMBL/GenBank/DDBJ databases">
        <title>Whole genome sequencing of Leishmania donovani clinical lines reveals dynamic variation related to drug resistance.</title>
        <authorList>
            <person name="Downing T."/>
            <person name="Imamura H."/>
            <person name="Sanders M."/>
            <person name="Decuypere S."/>
            <person name="Hertz-Fowler C."/>
            <person name="Clark T.G."/>
            <person name="Rijal S."/>
            <person name="Sundar S."/>
            <person name="Quail M.A."/>
            <person name="De Doncker S."/>
            <person name="Maes I."/>
            <person name="Vanaerschot M."/>
            <person name="Stark O."/>
            <person name="Schonian G."/>
            <person name="Dujardin J.C."/>
            <person name="Berriman M."/>
        </authorList>
    </citation>
    <scope>NUCLEOTIDE SEQUENCE [LARGE SCALE GENOMIC DNA]</scope>
    <source>
        <strain evidence="4">BPK282A1</strain>
    </source>
</reference>
<evidence type="ECO:0000256" key="1">
    <source>
        <dbReference type="SAM" id="MobiDB-lite"/>
    </source>
</evidence>